<dbReference type="InterPro" id="IPR009279">
    <property type="entry name" value="Portal_Mu"/>
</dbReference>
<name>A0A2X5NJ71_ECOLX</name>
<sequence>MAQLVDIYGRPLKREALKTTQSVRVAERLRIYPDHPSRGLNIRKLPRILEAAERGYLPAQAMLFADMEERDGHLFAEMEKRKKALLTLDWSVEPPRNASKAEKELAAAVDEWLHGIPDMEDIILNGMSSVGYGFSCQEISWAFVDKTWLPDAVTLRPHNWFITLPEHNDELRLDDGNRGEDGKDGSALWPFGWLVHRYNARSGFLGSSGLFRVLVWPYLFKNFALRDMAEFLEIYGLPARIAYYAQGTSDEDRDNILEALVNLGHEAVAALPQGNEIEFKEAASGGPEAFMSMVEWAERTTSKVILGSTLTSQADGKTSTNALGNVHNEVRHDILTADARQLSGMFSSLIQMMASLNGWQDIPSRRLPRLVFDVQQEADIKGVAEAVSVLLNNVGMKDIPASWVRKKTGIPTPKDGEEVLVPVAQSLPVQAGLSQLRERMNVAALSQQDNGEDDPAQNAIDRAELPAEAIAQGMNELVAPLVQAIQEGRDADEAMNVLAEAWPELPDETLRQLLTQAFFVADIWGRLNADC</sequence>
<dbReference type="RefSeq" id="WP_029392796.1">
    <property type="nucleotide sequence ID" value="NZ_BFZI01000004.1"/>
</dbReference>
<evidence type="ECO:0000313" key="1">
    <source>
        <dbReference type="EMBL" id="EFD6884924.1"/>
    </source>
</evidence>
<reference evidence="1 2" key="1">
    <citation type="submission" date="2019-08" db="EMBL/GenBank/DDBJ databases">
        <authorList>
            <consortium name="NARMS: The National Antimicrobial Resistance Monitoring System"/>
        </authorList>
    </citation>
    <scope>NUCLEOTIDE SEQUENCE [LARGE SCALE GENOMIC DNA]</scope>
    <source>
        <strain evidence="1 2">19MD07CB01-EC</strain>
    </source>
</reference>
<evidence type="ECO:0000313" key="2">
    <source>
        <dbReference type="Proteomes" id="UP000531962"/>
    </source>
</evidence>
<dbReference type="Proteomes" id="UP000531962">
    <property type="component" value="Unassembled WGS sequence"/>
</dbReference>
<comment type="caution">
    <text evidence="1">The sequence shown here is derived from an EMBL/GenBank/DDBJ whole genome shotgun (WGS) entry which is preliminary data.</text>
</comment>
<gene>
    <name evidence="1" type="ORF">FZU14_11930</name>
</gene>
<proteinExistence type="predicted"/>
<dbReference type="EMBL" id="AASKVF010000014">
    <property type="protein sequence ID" value="EFD6884924.1"/>
    <property type="molecule type" value="Genomic_DNA"/>
</dbReference>
<dbReference type="AlphaFoldDB" id="A0A2X5NJ71"/>
<organism evidence="1 2">
    <name type="scientific">Escherichia coli</name>
    <dbReference type="NCBI Taxonomy" id="562"/>
    <lineage>
        <taxon>Bacteria</taxon>
        <taxon>Pseudomonadati</taxon>
        <taxon>Pseudomonadota</taxon>
        <taxon>Gammaproteobacteria</taxon>
        <taxon>Enterobacterales</taxon>
        <taxon>Enterobacteriaceae</taxon>
        <taxon>Escherichia</taxon>
    </lineage>
</organism>
<protein>
    <submittedName>
        <fullName evidence="1">DUF935 domain-containing protein</fullName>
    </submittedName>
</protein>
<dbReference type="Pfam" id="PF06074">
    <property type="entry name" value="Portal_Mu"/>
    <property type="match status" value="1"/>
</dbReference>
<accession>A0A2X5NJ71</accession>